<dbReference type="AlphaFoldDB" id="A0A841HTC6"/>
<dbReference type="Pfam" id="PF20975">
    <property type="entry name" value="DGCcoil"/>
    <property type="match status" value="1"/>
</dbReference>
<dbReference type="InterPro" id="IPR000160">
    <property type="entry name" value="GGDEF_dom"/>
</dbReference>
<protein>
    <recommendedName>
        <fullName evidence="2">diguanylate cyclase</fullName>
        <ecNumber evidence="2">2.7.7.65</ecNumber>
    </recommendedName>
</protein>
<evidence type="ECO:0000256" key="2">
    <source>
        <dbReference type="ARBA" id="ARBA00012528"/>
    </source>
</evidence>
<gene>
    <name evidence="4" type="ORF">HNQ60_005037</name>
</gene>
<comment type="cofactor">
    <cofactor evidence="1">
        <name>Mg(2+)</name>
        <dbReference type="ChEBI" id="CHEBI:18420"/>
    </cofactor>
</comment>
<keyword evidence="5" id="KW-1185">Reference proteome</keyword>
<dbReference type="FunFam" id="3.30.70.270:FF:000001">
    <property type="entry name" value="Diguanylate cyclase domain protein"/>
    <property type="match status" value="1"/>
</dbReference>
<feature type="domain" description="GGDEF" evidence="3">
    <location>
        <begin position="343"/>
        <end position="473"/>
    </location>
</feature>
<dbReference type="InterPro" id="IPR029787">
    <property type="entry name" value="Nucleotide_cyclase"/>
</dbReference>
<dbReference type="GO" id="GO:1902201">
    <property type="term" value="P:negative regulation of bacterial-type flagellum-dependent cell motility"/>
    <property type="evidence" value="ECO:0007669"/>
    <property type="project" value="TreeGrafter"/>
</dbReference>
<dbReference type="PANTHER" id="PTHR45138">
    <property type="entry name" value="REGULATORY COMPONENTS OF SENSORY TRANSDUCTION SYSTEM"/>
    <property type="match status" value="1"/>
</dbReference>
<evidence type="ECO:0000313" key="4">
    <source>
        <dbReference type="EMBL" id="MBB6096146.1"/>
    </source>
</evidence>
<proteinExistence type="predicted"/>
<dbReference type="SMART" id="SM00267">
    <property type="entry name" value="GGDEF"/>
    <property type="match status" value="1"/>
</dbReference>
<dbReference type="NCBIfam" id="TIGR00254">
    <property type="entry name" value="GGDEF"/>
    <property type="match status" value="1"/>
</dbReference>
<dbReference type="GO" id="GO:0052621">
    <property type="term" value="F:diguanylate cyclase activity"/>
    <property type="evidence" value="ECO:0007669"/>
    <property type="project" value="UniProtKB-EC"/>
</dbReference>
<evidence type="ECO:0000256" key="1">
    <source>
        <dbReference type="ARBA" id="ARBA00001946"/>
    </source>
</evidence>
<dbReference type="Proteomes" id="UP000588068">
    <property type="component" value="Unassembled WGS sequence"/>
</dbReference>
<dbReference type="EC" id="2.7.7.65" evidence="2"/>
<dbReference type="InterPro" id="IPR050469">
    <property type="entry name" value="Diguanylate_Cyclase"/>
</dbReference>
<sequence length="473" mass="52770">MKTAADTDNWRQKYFDSLGRLENEQREFQAMEASLKKLAGRLCTASLGQSSRLDEQIKKLQTAIRRDVSSEELEKITPALTEAIQALDQPSEPKSVAPVQAQPPASVTPIAAAAVSAKPAASTAVIGDESIRAILAALLGELRRDADLAPQADAVDSRLSEALKPEQFPDTLSTVTQMVSQRIQRIEKAKLEIETLLSHMVGKLDEVHQFIAEQHRNQTESHAASETLSVQLVGEMKAMGETVEATNDVQQIRVHVRSRLESLDRHLREFREREATLSSAMQARNEQMQVRICELESEAKYLHGQLRNEQRLSTLDALTKIANRGAYEKRVDEELKRWQRFKQPVCLAVWDVDYFKRINDTYGHRAGDRVLVTVAEFLSSRVRSTDFVARYGGEEFAMLLPGTKTDDAVRLVNELREGVARIGFHFRGTPVSVTISIGITAFQPNDSAGAAFDRADKALYRAKESGRNRCVAS</sequence>
<name>A0A841HTC6_9GAMM</name>
<dbReference type="PANTHER" id="PTHR45138:SF24">
    <property type="entry name" value="DIGUANYLATE CYCLASE DGCC-RELATED"/>
    <property type="match status" value="1"/>
</dbReference>
<dbReference type="InterPro" id="IPR048516">
    <property type="entry name" value="DGCcoil"/>
</dbReference>
<reference evidence="4 5" key="1">
    <citation type="submission" date="2020-08" db="EMBL/GenBank/DDBJ databases">
        <title>Genomic Encyclopedia of Type Strains, Phase IV (KMG-IV): sequencing the most valuable type-strain genomes for metagenomic binning, comparative biology and taxonomic classification.</title>
        <authorList>
            <person name="Goeker M."/>
        </authorList>
    </citation>
    <scope>NUCLEOTIDE SEQUENCE [LARGE SCALE GENOMIC DNA]</scope>
    <source>
        <strain evidence="4 5">DSM 26723</strain>
    </source>
</reference>
<dbReference type="RefSeq" id="WP_184335521.1">
    <property type="nucleotide sequence ID" value="NZ_JACHHZ010000006.1"/>
</dbReference>
<dbReference type="GO" id="GO:0043709">
    <property type="term" value="P:cell adhesion involved in single-species biofilm formation"/>
    <property type="evidence" value="ECO:0007669"/>
    <property type="project" value="TreeGrafter"/>
</dbReference>
<dbReference type="EMBL" id="JACHHZ010000006">
    <property type="protein sequence ID" value="MBB6096146.1"/>
    <property type="molecule type" value="Genomic_DNA"/>
</dbReference>
<accession>A0A841HTC6</accession>
<dbReference type="InterPro" id="IPR043128">
    <property type="entry name" value="Rev_trsase/Diguanyl_cyclase"/>
</dbReference>
<dbReference type="CDD" id="cd01949">
    <property type="entry name" value="GGDEF"/>
    <property type="match status" value="1"/>
</dbReference>
<dbReference type="PROSITE" id="PS50887">
    <property type="entry name" value="GGDEF"/>
    <property type="match status" value="1"/>
</dbReference>
<evidence type="ECO:0000259" key="3">
    <source>
        <dbReference type="PROSITE" id="PS50887"/>
    </source>
</evidence>
<organism evidence="4 5">
    <name type="scientific">Povalibacter uvarum</name>
    <dbReference type="NCBI Taxonomy" id="732238"/>
    <lineage>
        <taxon>Bacteria</taxon>
        <taxon>Pseudomonadati</taxon>
        <taxon>Pseudomonadota</taxon>
        <taxon>Gammaproteobacteria</taxon>
        <taxon>Steroidobacterales</taxon>
        <taxon>Steroidobacteraceae</taxon>
        <taxon>Povalibacter</taxon>
    </lineage>
</organism>
<dbReference type="Gene3D" id="3.30.70.270">
    <property type="match status" value="1"/>
</dbReference>
<comment type="caution">
    <text evidence="4">The sequence shown here is derived from an EMBL/GenBank/DDBJ whole genome shotgun (WGS) entry which is preliminary data.</text>
</comment>
<dbReference type="Pfam" id="PF00990">
    <property type="entry name" value="GGDEF"/>
    <property type="match status" value="1"/>
</dbReference>
<dbReference type="SUPFAM" id="SSF55073">
    <property type="entry name" value="Nucleotide cyclase"/>
    <property type="match status" value="1"/>
</dbReference>
<dbReference type="GO" id="GO:0005886">
    <property type="term" value="C:plasma membrane"/>
    <property type="evidence" value="ECO:0007669"/>
    <property type="project" value="TreeGrafter"/>
</dbReference>
<evidence type="ECO:0000313" key="5">
    <source>
        <dbReference type="Proteomes" id="UP000588068"/>
    </source>
</evidence>